<reference evidence="3" key="1">
    <citation type="journal article" date="2020" name="Stud. Mycol.">
        <title>101 Dothideomycetes genomes: a test case for predicting lifestyles and emergence of pathogens.</title>
        <authorList>
            <person name="Haridas S."/>
            <person name="Albert R."/>
            <person name="Binder M."/>
            <person name="Bloem J."/>
            <person name="Labutti K."/>
            <person name="Salamov A."/>
            <person name="Andreopoulos B."/>
            <person name="Baker S."/>
            <person name="Barry K."/>
            <person name="Bills G."/>
            <person name="Bluhm B."/>
            <person name="Cannon C."/>
            <person name="Castanera R."/>
            <person name="Culley D."/>
            <person name="Daum C."/>
            <person name="Ezra D."/>
            <person name="Gonzalez J."/>
            <person name="Henrissat B."/>
            <person name="Kuo A."/>
            <person name="Liang C."/>
            <person name="Lipzen A."/>
            <person name="Lutzoni F."/>
            <person name="Magnuson J."/>
            <person name="Mondo S."/>
            <person name="Nolan M."/>
            <person name="Ohm R."/>
            <person name="Pangilinan J."/>
            <person name="Park H.-J."/>
            <person name="Ramirez L."/>
            <person name="Alfaro M."/>
            <person name="Sun H."/>
            <person name="Tritt A."/>
            <person name="Yoshinaga Y."/>
            <person name="Zwiers L.-H."/>
            <person name="Turgeon B."/>
            <person name="Goodwin S."/>
            <person name="Spatafora J."/>
            <person name="Crous P."/>
            <person name="Grigoriev I."/>
        </authorList>
    </citation>
    <scope>NUCLEOTIDE SEQUENCE</scope>
    <source>
        <strain evidence="3">CBS 675.92</strain>
    </source>
</reference>
<evidence type="ECO:0000256" key="1">
    <source>
        <dbReference type="SAM" id="SignalP"/>
    </source>
</evidence>
<dbReference type="Pfam" id="PF26061">
    <property type="entry name" value="DUF8021"/>
    <property type="match status" value="1"/>
</dbReference>
<feature type="domain" description="DUF8021" evidence="2">
    <location>
        <begin position="149"/>
        <end position="261"/>
    </location>
</feature>
<protein>
    <recommendedName>
        <fullName evidence="2">DUF8021 domain-containing protein</fullName>
    </recommendedName>
</protein>
<dbReference type="InterPro" id="IPR058334">
    <property type="entry name" value="DUF8021"/>
</dbReference>
<gene>
    <name evidence="3" type="ORF">CC80DRAFT_466198</name>
</gene>
<keyword evidence="4" id="KW-1185">Reference proteome</keyword>
<dbReference type="AlphaFoldDB" id="A0A6A5UH20"/>
<evidence type="ECO:0000259" key="2">
    <source>
        <dbReference type="Pfam" id="PF26061"/>
    </source>
</evidence>
<sequence length="270" mass="29406">MISNTFWVTVGLATGASAACSRALLEDAASAYIKAQTAGKPDLLPLSANVSYVENDAPTDIKTGVLSEPVVAIDFNRSIFDTTECIAFTEITAATNKHPYVIDTRLLFTEDKITAIQSIIADAGDWIFDATSHLKWAKQEKWDTIAEGKRDTRAVIKAAGDAYLDSWGDGKVTVPYGTPCARLEGGAYTGDRSPTTNTCKMPEFPKPFSADNRRYVIDEVLGAVDIFNNFPFIDKTKPNGTPSTNFIRVEGGKIRYIHETTVCSTKNCGR</sequence>
<organism evidence="3 4">
    <name type="scientific">Byssothecium circinans</name>
    <dbReference type="NCBI Taxonomy" id="147558"/>
    <lineage>
        <taxon>Eukaryota</taxon>
        <taxon>Fungi</taxon>
        <taxon>Dikarya</taxon>
        <taxon>Ascomycota</taxon>
        <taxon>Pezizomycotina</taxon>
        <taxon>Dothideomycetes</taxon>
        <taxon>Pleosporomycetidae</taxon>
        <taxon>Pleosporales</taxon>
        <taxon>Massarineae</taxon>
        <taxon>Massarinaceae</taxon>
        <taxon>Byssothecium</taxon>
    </lineage>
</organism>
<accession>A0A6A5UH20</accession>
<evidence type="ECO:0000313" key="4">
    <source>
        <dbReference type="Proteomes" id="UP000800035"/>
    </source>
</evidence>
<feature type="signal peptide" evidence="1">
    <location>
        <begin position="1"/>
        <end position="18"/>
    </location>
</feature>
<feature type="chain" id="PRO_5025335364" description="DUF8021 domain-containing protein" evidence="1">
    <location>
        <begin position="19"/>
        <end position="270"/>
    </location>
</feature>
<proteinExistence type="predicted"/>
<dbReference type="OrthoDB" id="3515051at2759"/>
<dbReference type="Proteomes" id="UP000800035">
    <property type="component" value="Unassembled WGS sequence"/>
</dbReference>
<dbReference type="EMBL" id="ML976983">
    <property type="protein sequence ID" value="KAF1960387.1"/>
    <property type="molecule type" value="Genomic_DNA"/>
</dbReference>
<name>A0A6A5UH20_9PLEO</name>
<keyword evidence="1" id="KW-0732">Signal</keyword>
<evidence type="ECO:0000313" key="3">
    <source>
        <dbReference type="EMBL" id="KAF1960387.1"/>
    </source>
</evidence>